<evidence type="ECO:0000313" key="1">
    <source>
        <dbReference type="EMBL" id="AXA62946.1"/>
    </source>
</evidence>
<proteinExistence type="predicted"/>
<dbReference type="Proteomes" id="UP000251666">
    <property type="component" value="Chromosome"/>
</dbReference>
<organism evidence="1 2">
    <name type="scientific">Pseudomonas thivervalensis</name>
    <dbReference type="NCBI Taxonomy" id="86265"/>
    <lineage>
        <taxon>Bacteria</taxon>
        <taxon>Pseudomonadati</taxon>
        <taxon>Pseudomonadota</taxon>
        <taxon>Gammaproteobacteria</taxon>
        <taxon>Pseudomonadales</taxon>
        <taxon>Pseudomonadaceae</taxon>
        <taxon>Pseudomonas</taxon>
    </lineage>
</organism>
<dbReference type="EMBL" id="CP022202">
    <property type="protein sequence ID" value="AXA62946.1"/>
    <property type="molecule type" value="Genomic_DNA"/>
</dbReference>
<protein>
    <submittedName>
        <fullName evidence="1">Uncharacterized protein</fullName>
    </submittedName>
</protein>
<dbReference type="KEGG" id="pthv:CE140_23100"/>
<name>A0A2Z4ZH06_9PSED</name>
<gene>
    <name evidence="1" type="ORF">CEQ51_23650</name>
</gene>
<dbReference type="AlphaFoldDB" id="A0A2Z4ZH06"/>
<evidence type="ECO:0000313" key="2">
    <source>
        <dbReference type="Proteomes" id="UP000251666"/>
    </source>
</evidence>
<reference evidence="2" key="1">
    <citation type="journal article" date="2021" name="Front. Microbiol.">
        <title>Genomic Analysis of the 1-Aminocyclopropane-1-Carboxylate Deaminase-Producing Pseudomonas thivervalensis SC5 Reveals Its Multifaceted Roles in Soil and in Beneficial Interactions With Plants.</title>
        <authorList>
            <person name="Nascimento F.X."/>
            <person name="Uron P."/>
            <person name="Glick B.R."/>
            <person name="Giachini A."/>
            <person name="Rossi M.J."/>
        </authorList>
    </citation>
    <scope>NUCLEOTIDE SEQUENCE [LARGE SCALE GENOMIC DNA]</scope>
    <source>
        <strain evidence="2">PLM3</strain>
    </source>
</reference>
<keyword evidence="2" id="KW-1185">Reference proteome</keyword>
<accession>A0A2Z4ZH06</accession>
<sequence length="76" mass="8273">MIKDQKGAEWIAIGWTEPNVQPSAKPVARGFIPAGLRSSPKSKRLNQPGTPRYPVLGLLRSPAGINPLATRVQRMV</sequence>